<dbReference type="Pfam" id="PF02405">
    <property type="entry name" value="MlaE"/>
    <property type="match status" value="1"/>
</dbReference>
<sequence length="269" mass="28637">MSTQPRLAAREALRSGALAFGEGAEFFGRTVRGVGRALRLYSGEVVRQAYILVSGSAIIVIGMAFMFGLVVGIEASYAGRLVGAPAAAGAFTAISDLREIAPYAFAYMMAAKVSTGYVAELGTMSISEEIDALDVMGLDSMAFLCSTRVLATWLVLPFLYAIAVLVCFVGSFIAVVLQVAQASSGGYFELFWKFQSVDDWFFSEVKGILMGTFVVLVGCYYGFRVRGGPVEVGRATARAMVVNLLGIHLIGILTTQLFWGGNSHLPIGG</sequence>
<keyword evidence="1" id="KW-0472">Membrane</keyword>
<dbReference type="RefSeq" id="WP_254573418.1">
    <property type="nucleotide sequence ID" value="NZ_CP098502.1"/>
</dbReference>
<evidence type="ECO:0000256" key="1">
    <source>
        <dbReference type="SAM" id="Phobius"/>
    </source>
</evidence>
<keyword evidence="1" id="KW-0812">Transmembrane</keyword>
<evidence type="ECO:0000313" key="2">
    <source>
        <dbReference type="EMBL" id="UTI66752.1"/>
    </source>
</evidence>
<proteinExistence type="predicted"/>
<protein>
    <submittedName>
        <fullName evidence="2">ABC transporter permease</fullName>
    </submittedName>
</protein>
<dbReference type="InterPro" id="IPR030802">
    <property type="entry name" value="Permease_MalE"/>
</dbReference>
<dbReference type="PANTHER" id="PTHR30188">
    <property type="entry name" value="ABC TRANSPORTER PERMEASE PROTEIN-RELATED"/>
    <property type="match status" value="1"/>
</dbReference>
<reference evidence="2 3" key="1">
    <citation type="submission" date="2022-06" db="EMBL/GenBank/DDBJ databases">
        <title>Paraconexibacter antarcticus.</title>
        <authorList>
            <person name="Kim C.S."/>
        </authorList>
    </citation>
    <scope>NUCLEOTIDE SEQUENCE [LARGE SCALE GENOMIC DNA]</scope>
    <source>
        <strain evidence="2 3">02-257</strain>
    </source>
</reference>
<gene>
    <name evidence="2" type="ORF">NBH00_11205</name>
</gene>
<feature type="transmembrane region" description="Helical" evidence="1">
    <location>
        <begin position="49"/>
        <end position="71"/>
    </location>
</feature>
<keyword evidence="1" id="KW-1133">Transmembrane helix</keyword>
<feature type="transmembrane region" description="Helical" evidence="1">
    <location>
        <begin position="158"/>
        <end position="180"/>
    </location>
</feature>
<organism evidence="2 3">
    <name type="scientific">Paraconexibacter antarcticus</name>
    <dbReference type="NCBI Taxonomy" id="2949664"/>
    <lineage>
        <taxon>Bacteria</taxon>
        <taxon>Bacillati</taxon>
        <taxon>Actinomycetota</taxon>
        <taxon>Thermoleophilia</taxon>
        <taxon>Solirubrobacterales</taxon>
        <taxon>Paraconexibacteraceae</taxon>
        <taxon>Paraconexibacter</taxon>
    </lineage>
</organism>
<feature type="transmembrane region" description="Helical" evidence="1">
    <location>
        <begin position="235"/>
        <end position="259"/>
    </location>
</feature>
<dbReference type="PANTHER" id="PTHR30188:SF13">
    <property type="entry name" value="CONSERVED HYPOTHETICAL INTEGRAL MEMBRANE PROTEIN YRBE3B"/>
    <property type="match status" value="1"/>
</dbReference>
<dbReference type="Proteomes" id="UP001056035">
    <property type="component" value="Chromosome"/>
</dbReference>
<accession>A0ABY5E0R9</accession>
<dbReference type="EMBL" id="CP098502">
    <property type="protein sequence ID" value="UTI66752.1"/>
    <property type="molecule type" value="Genomic_DNA"/>
</dbReference>
<keyword evidence="3" id="KW-1185">Reference proteome</keyword>
<name>A0ABY5E0R9_9ACTN</name>
<feature type="transmembrane region" description="Helical" evidence="1">
    <location>
        <begin position="200"/>
        <end position="223"/>
    </location>
</feature>
<evidence type="ECO:0000313" key="3">
    <source>
        <dbReference type="Proteomes" id="UP001056035"/>
    </source>
</evidence>